<protein>
    <recommendedName>
        <fullName evidence="2">TadE-like domain-containing protein</fullName>
    </recommendedName>
</protein>
<dbReference type="Pfam" id="PF07811">
    <property type="entry name" value="TadE"/>
    <property type="match status" value="1"/>
</dbReference>
<feature type="transmembrane region" description="Helical" evidence="1">
    <location>
        <begin position="12"/>
        <end position="33"/>
    </location>
</feature>
<proteinExistence type="predicted"/>
<dbReference type="InterPro" id="IPR012495">
    <property type="entry name" value="TadE-like_dom"/>
</dbReference>
<evidence type="ECO:0000259" key="2">
    <source>
        <dbReference type="Pfam" id="PF07811"/>
    </source>
</evidence>
<accession>A0A419SUD0</accession>
<organism evidence="3 4">
    <name type="scientific">Thermohalobacter berrensis</name>
    <dbReference type="NCBI Taxonomy" id="99594"/>
    <lineage>
        <taxon>Bacteria</taxon>
        <taxon>Bacillati</taxon>
        <taxon>Bacillota</taxon>
        <taxon>Tissierellia</taxon>
        <taxon>Tissierellales</taxon>
        <taxon>Thermohalobacteraceae</taxon>
        <taxon>Thermohalobacter</taxon>
    </lineage>
</organism>
<dbReference type="AlphaFoldDB" id="A0A419SUD0"/>
<feature type="domain" description="TadE-like" evidence="2">
    <location>
        <begin position="12"/>
        <end position="54"/>
    </location>
</feature>
<keyword evidence="1" id="KW-1133">Transmembrane helix</keyword>
<name>A0A419SUD0_9FIRM</name>
<evidence type="ECO:0000313" key="3">
    <source>
        <dbReference type="EMBL" id="RKD28776.1"/>
    </source>
</evidence>
<comment type="caution">
    <text evidence="3">The sequence shown here is derived from an EMBL/GenBank/DDBJ whole genome shotgun (WGS) entry which is preliminary data.</text>
</comment>
<keyword evidence="4" id="KW-1185">Reference proteome</keyword>
<evidence type="ECO:0000313" key="4">
    <source>
        <dbReference type="Proteomes" id="UP000284177"/>
    </source>
</evidence>
<keyword evidence="1" id="KW-0812">Transmembrane</keyword>
<dbReference type="Proteomes" id="UP000284177">
    <property type="component" value="Unassembled WGS sequence"/>
</dbReference>
<gene>
    <name evidence="3" type="ORF">BET03_06985</name>
</gene>
<reference evidence="3 4" key="1">
    <citation type="submission" date="2016-08" db="EMBL/GenBank/DDBJ databases">
        <title>Novel Firmicutes and Novel Genomes.</title>
        <authorList>
            <person name="Poppleton D.I."/>
            <person name="Gribaldo S."/>
        </authorList>
    </citation>
    <scope>NUCLEOTIDE SEQUENCE [LARGE SCALE GENOMIC DNA]</scope>
    <source>
        <strain evidence="3 4">CTT3</strain>
    </source>
</reference>
<dbReference type="OrthoDB" id="1683505at2"/>
<dbReference type="EMBL" id="MCIB01000040">
    <property type="protein sequence ID" value="RKD28776.1"/>
    <property type="molecule type" value="Genomic_DNA"/>
</dbReference>
<dbReference type="RefSeq" id="WP_120170744.1">
    <property type="nucleotide sequence ID" value="NZ_MCIB01000040.1"/>
</dbReference>
<sequence length="132" mass="14769">MRLTKLLKNDKGQSIVELAILLPLFLLILMGIFEFGRIMNTYLVIEHASREGARVASVGYEDAEIIEKVNDSSIPLDTSKLYVNISPESSSRKRGTDVTVKVSYNIDIIVPIIESIIPDPLHLEAETVMRVE</sequence>
<keyword evidence="1" id="KW-0472">Membrane</keyword>
<evidence type="ECO:0000256" key="1">
    <source>
        <dbReference type="SAM" id="Phobius"/>
    </source>
</evidence>